<keyword evidence="2" id="KW-1185">Reference proteome</keyword>
<evidence type="ECO:0000313" key="2">
    <source>
        <dbReference type="Proteomes" id="UP000237056"/>
    </source>
</evidence>
<dbReference type="Proteomes" id="UP000237056">
    <property type="component" value="Unassembled WGS sequence"/>
</dbReference>
<dbReference type="RefSeq" id="WP_103726888.1">
    <property type="nucleotide sequence ID" value="NZ_PQNY01000017.1"/>
</dbReference>
<dbReference type="EMBL" id="PQNY01000017">
    <property type="protein sequence ID" value="POS00931.1"/>
    <property type="molecule type" value="Genomic_DNA"/>
</dbReference>
<sequence>MTSFDTLSIGEALELENSMAIGTGNFLVKVWFESTQTGVRTPDLIQSCTSFRQARSCSLFLKEMKGIDACYIVRLKPYKLMERVIAFPNHELEIL</sequence>
<gene>
    <name evidence="1" type="ORF">Q361_11735</name>
</gene>
<organism evidence="1 2">
    <name type="scientific">Flavobacterium croceum DSM 17960</name>
    <dbReference type="NCBI Taxonomy" id="1121886"/>
    <lineage>
        <taxon>Bacteria</taxon>
        <taxon>Pseudomonadati</taxon>
        <taxon>Bacteroidota</taxon>
        <taxon>Flavobacteriia</taxon>
        <taxon>Flavobacteriales</taxon>
        <taxon>Flavobacteriaceae</taxon>
        <taxon>Flavobacterium</taxon>
    </lineage>
</organism>
<evidence type="ECO:0000313" key="1">
    <source>
        <dbReference type="EMBL" id="POS00931.1"/>
    </source>
</evidence>
<dbReference type="AlphaFoldDB" id="A0A2S4N5F5"/>
<protein>
    <submittedName>
        <fullName evidence="1">Uncharacterized protein</fullName>
    </submittedName>
</protein>
<proteinExistence type="predicted"/>
<reference evidence="1 2" key="1">
    <citation type="submission" date="2018-01" db="EMBL/GenBank/DDBJ databases">
        <title>Genomic Encyclopedia of Type Strains, Phase I: the one thousand microbial genomes (KMG-I) project.</title>
        <authorList>
            <person name="Goeker M."/>
        </authorList>
    </citation>
    <scope>NUCLEOTIDE SEQUENCE [LARGE SCALE GENOMIC DNA]</scope>
    <source>
        <strain evidence="1 2">DSM 17960</strain>
    </source>
</reference>
<comment type="caution">
    <text evidence="1">The sequence shown here is derived from an EMBL/GenBank/DDBJ whole genome shotgun (WGS) entry which is preliminary data.</text>
</comment>
<name>A0A2S4N5F5_9FLAO</name>
<accession>A0A2S4N5F5</accession>